<reference evidence="1" key="1">
    <citation type="submission" date="2002-02" db="EMBL/GenBank/DDBJ databases">
        <title>Cyanophage in Kagoshima Bay.</title>
        <authorList>
            <person name="Okunishi S."/>
            <person name="Maeda H."/>
        </authorList>
    </citation>
    <scope>NUCLEOTIDE SEQUENCE</scope>
    <source>
        <strain evidence="1">S-KM1</strain>
    </source>
</reference>
<sequence>MQVYFYSET</sequence>
<name>Q8H9Z1_9CAUD</name>
<accession>Q8H9Z1</accession>
<organism evidence="1">
    <name type="scientific">Cyanophage S-KM1</name>
    <dbReference type="NCBI Taxonomy" id="187678"/>
    <lineage>
        <taxon>Viruses</taxon>
        <taxon>Duplodnaviria</taxon>
        <taxon>Heunggongvirae</taxon>
        <taxon>Uroviricota</taxon>
        <taxon>Caudoviricetes</taxon>
    </lineage>
</organism>
<evidence type="ECO:0000313" key="1">
    <source>
        <dbReference type="EMBL" id="BAC54112.1"/>
    </source>
</evidence>
<protein>
    <submittedName>
        <fullName evidence="1">Capsid protein</fullName>
    </submittedName>
</protein>
<proteinExistence type="predicted"/>
<dbReference type="EMBL" id="AB080247">
    <property type="protein sequence ID" value="BAC54112.1"/>
    <property type="molecule type" value="Genomic_DNA"/>
</dbReference>
<gene>
    <name evidence="1" type="primary">g20</name>
</gene>